<dbReference type="GeneID" id="92038213"/>
<organism evidence="1 2">
    <name type="scientific">Apiospora hydei</name>
    <dbReference type="NCBI Taxonomy" id="1337664"/>
    <lineage>
        <taxon>Eukaryota</taxon>
        <taxon>Fungi</taxon>
        <taxon>Dikarya</taxon>
        <taxon>Ascomycota</taxon>
        <taxon>Pezizomycotina</taxon>
        <taxon>Sordariomycetes</taxon>
        <taxon>Xylariomycetidae</taxon>
        <taxon>Amphisphaeriales</taxon>
        <taxon>Apiosporaceae</taxon>
        <taxon>Apiospora</taxon>
    </lineage>
</organism>
<dbReference type="Proteomes" id="UP001433268">
    <property type="component" value="Unassembled WGS sequence"/>
</dbReference>
<protein>
    <submittedName>
        <fullName evidence="1">Uncharacterized protein</fullName>
    </submittedName>
</protein>
<comment type="caution">
    <text evidence="1">The sequence shown here is derived from an EMBL/GenBank/DDBJ whole genome shotgun (WGS) entry which is preliminary data.</text>
</comment>
<proteinExistence type="predicted"/>
<name>A0ABR1XC45_9PEZI</name>
<dbReference type="EMBL" id="JAQQWN010000002">
    <property type="protein sequence ID" value="KAK8094153.1"/>
    <property type="molecule type" value="Genomic_DNA"/>
</dbReference>
<reference evidence="1 2" key="1">
    <citation type="submission" date="2023-01" db="EMBL/GenBank/DDBJ databases">
        <title>Analysis of 21 Apiospora genomes using comparative genomics revels a genus with tremendous synthesis potential of carbohydrate active enzymes and secondary metabolites.</title>
        <authorList>
            <person name="Sorensen T."/>
        </authorList>
    </citation>
    <scope>NUCLEOTIDE SEQUENCE [LARGE SCALE GENOMIC DNA]</scope>
    <source>
        <strain evidence="1 2">CBS 114990</strain>
    </source>
</reference>
<gene>
    <name evidence="1" type="ORF">PG997_000838</name>
</gene>
<evidence type="ECO:0000313" key="2">
    <source>
        <dbReference type="Proteomes" id="UP001433268"/>
    </source>
</evidence>
<keyword evidence="2" id="KW-1185">Reference proteome</keyword>
<dbReference type="RefSeq" id="XP_066674926.1">
    <property type="nucleotide sequence ID" value="XM_066805153.1"/>
</dbReference>
<accession>A0ABR1XC45</accession>
<evidence type="ECO:0000313" key="1">
    <source>
        <dbReference type="EMBL" id="KAK8094153.1"/>
    </source>
</evidence>
<sequence length="161" mass="17252">MPLGPIPIIVCCKTEQIGAGVIQSLKPEYDVVHFILDAENASREIASVLRGEAPPTPSSSLGSRRYGTSEALQPRAVVFGGACEDGLIETIGEEILLTSRIGGCKSTTGTKVPLLKANQAAAMPPLGPEYGRKIVQRVKACLRRLEEEGRFDGTHGEVYLY</sequence>